<keyword evidence="4" id="KW-0325">Glycoprotein</keyword>
<protein>
    <recommendedName>
        <fullName evidence="2">beta-mannosidase</fullName>
        <ecNumber evidence="2">3.2.1.25</ecNumber>
    </recommendedName>
</protein>
<dbReference type="EMBL" id="JAQMWT010000047">
    <property type="protein sequence ID" value="KAJ8612525.1"/>
    <property type="molecule type" value="Genomic_DNA"/>
</dbReference>
<dbReference type="InterPro" id="IPR008979">
    <property type="entry name" value="Galactose-bd-like_sf"/>
</dbReference>
<organism evidence="9 10">
    <name type="scientific">Chrysophaeum taylorii</name>
    <dbReference type="NCBI Taxonomy" id="2483200"/>
    <lineage>
        <taxon>Eukaryota</taxon>
        <taxon>Sar</taxon>
        <taxon>Stramenopiles</taxon>
        <taxon>Ochrophyta</taxon>
        <taxon>Pelagophyceae</taxon>
        <taxon>Pelagomonadales</taxon>
        <taxon>Pelagomonadaceae</taxon>
        <taxon>Chrysophaeum</taxon>
    </lineage>
</organism>
<dbReference type="PANTHER" id="PTHR43730">
    <property type="entry name" value="BETA-MANNOSIDASE"/>
    <property type="match status" value="1"/>
</dbReference>
<dbReference type="InterPro" id="IPR036156">
    <property type="entry name" value="Beta-gal/glucu_dom_sf"/>
</dbReference>
<name>A0AAD7XR49_9STRA</name>
<proteinExistence type="predicted"/>
<dbReference type="EC" id="3.2.1.25" evidence="2"/>
<dbReference type="Gene3D" id="2.60.120.260">
    <property type="entry name" value="Galactose-binding domain-like"/>
    <property type="match status" value="1"/>
</dbReference>
<dbReference type="InterPro" id="IPR041625">
    <property type="entry name" value="Beta-mannosidase_Ig"/>
</dbReference>
<dbReference type="InterPro" id="IPR017853">
    <property type="entry name" value="GH"/>
</dbReference>
<feature type="domain" description="Beta-mannosidase-like galactose-binding" evidence="8">
    <location>
        <begin position="75"/>
        <end position="253"/>
    </location>
</feature>
<dbReference type="SUPFAM" id="SSF49303">
    <property type="entry name" value="beta-Galactosidase/glucuronidase domain"/>
    <property type="match status" value="2"/>
</dbReference>
<dbReference type="PANTHER" id="PTHR43730:SF1">
    <property type="entry name" value="BETA-MANNOSIDASE"/>
    <property type="match status" value="1"/>
</dbReference>
<evidence type="ECO:0000256" key="5">
    <source>
        <dbReference type="ARBA" id="ARBA00023295"/>
    </source>
</evidence>
<dbReference type="InterPro" id="IPR054593">
    <property type="entry name" value="Beta-mannosidase-like_N2"/>
</dbReference>
<dbReference type="Pfam" id="PF22666">
    <property type="entry name" value="Glyco_hydro_2_N2"/>
    <property type="match status" value="1"/>
</dbReference>
<evidence type="ECO:0000256" key="1">
    <source>
        <dbReference type="ARBA" id="ARBA00000829"/>
    </source>
</evidence>
<feature type="domain" description="Beta-mannosidase Ig-fold" evidence="7">
    <location>
        <begin position="851"/>
        <end position="924"/>
    </location>
</feature>
<evidence type="ECO:0000256" key="4">
    <source>
        <dbReference type="ARBA" id="ARBA00023180"/>
    </source>
</evidence>
<dbReference type="InterPro" id="IPR050887">
    <property type="entry name" value="Beta-mannosidase_GH2"/>
</dbReference>
<dbReference type="InterPro" id="IPR006102">
    <property type="entry name" value="Ig-like_GH2"/>
</dbReference>
<evidence type="ECO:0000256" key="3">
    <source>
        <dbReference type="ARBA" id="ARBA00022801"/>
    </source>
</evidence>
<comment type="caution">
    <text evidence="9">The sequence shown here is derived from an EMBL/GenBank/DDBJ whole genome shotgun (WGS) entry which is preliminary data.</text>
</comment>
<evidence type="ECO:0000313" key="10">
    <source>
        <dbReference type="Proteomes" id="UP001230188"/>
    </source>
</evidence>
<reference evidence="9" key="1">
    <citation type="submission" date="2023-01" db="EMBL/GenBank/DDBJ databases">
        <title>Metagenome sequencing of chrysophaentin producing Chrysophaeum taylorii.</title>
        <authorList>
            <person name="Davison J."/>
            <person name="Bewley C."/>
        </authorList>
    </citation>
    <scope>NUCLEOTIDE SEQUENCE</scope>
    <source>
        <strain evidence="9">NIES-1699</strain>
    </source>
</reference>
<dbReference type="SUPFAM" id="SSF51445">
    <property type="entry name" value="(Trans)glycosidases"/>
    <property type="match status" value="1"/>
</dbReference>
<evidence type="ECO:0000259" key="7">
    <source>
        <dbReference type="Pfam" id="PF17753"/>
    </source>
</evidence>
<feature type="domain" description="Glycoside hydrolase family 2 immunoglobulin-like beta-sandwich" evidence="6">
    <location>
        <begin position="278"/>
        <end position="373"/>
    </location>
</feature>
<accession>A0AAD7XR49</accession>
<sequence length="937" mass="102448">MSPSSSSSSDEGQHQMKMLALVVAGVVMIAIDRHSFAGRQRVQVAADSSSAPCGCDLGGGGGGEWRLSGGGVVSGLPARVPGYAHDALLEAGVIDDPSYRTNEVEQAWVARANWSFRTEIHVAAACLATKKLRLVFDGIDTVATVAVNGAVAAKSETAFVPVVIDDARSFLEPGPNLIEVSIESALGFARQKRAAYEARTRTTVPHASFYNAWDDAGGGRWGGRSASARNFIRKQQSDFGWDWGPAFVPAGITGGVRLEESACQLDALVVHQTHRGAAGVLLEVAVDVVFADADACHLAVEIDSPDGDLAARKDVDIILDAAAGRRPITVGKIVDPSLWWPRGYGRQPLYALSAELSRNGVTTSRVAKTLALRHVELKQEPVSNGTSFEFRVNGVDVFAKGAAVVASSSRDWDWLLGSAARANMNLVRVWGYQADAFFEAADRLGLLAWVDFAFAEAAYPSDDLESSVWREVSYQTKRLQSRAAIFCGNIQGEEMLARYAGSDRDRLLVEYDRLFVQTVRRALRDVDPRIPFVDSSPSNGALVDDRYSYVKRWGNPNSPHHGDVFVRDDVDCLGRRGGGPPRFVSEFGVQSFPSFESYLPVTAPSDRRIDSDFLAFRQRTENGNERVDAALKRRVLSSESIAAISFADYLWAMQLRQGLCYETAIQAWRAAKNPKARAAGIITRQLDDVWPGPSWSTLEFSGKWKLSHSILRRNFADALFFVRDGRVWCANDGLDPIDVFGITAELWSWRNSTSRIASATLDRTVRIKGQTLVCISGLGFDDRDRLLLSPDCDRRLPAEAPSFLPLESVFVRVAADDDDDQNRTGDDAFVFFTQLKDASLVPSPDLAISVAEIVEGKRATIVCRSDAVIAYLTLDLPGVVGFFSDNAFVLLPSRPRTLTFTAKTLLPFNSTDQLRAAIQFRSLNHLRPTTTTAGHNR</sequence>
<keyword evidence="10" id="KW-1185">Reference proteome</keyword>
<evidence type="ECO:0000256" key="2">
    <source>
        <dbReference type="ARBA" id="ARBA00012754"/>
    </source>
</evidence>
<dbReference type="SUPFAM" id="SSF49785">
    <property type="entry name" value="Galactose-binding domain-like"/>
    <property type="match status" value="1"/>
</dbReference>
<evidence type="ECO:0000259" key="8">
    <source>
        <dbReference type="Pfam" id="PF22666"/>
    </source>
</evidence>
<dbReference type="Proteomes" id="UP001230188">
    <property type="component" value="Unassembled WGS sequence"/>
</dbReference>
<dbReference type="InterPro" id="IPR013783">
    <property type="entry name" value="Ig-like_fold"/>
</dbReference>
<dbReference type="GO" id="GO:0006516">
    <property type="term" value="P:glycoprotein catabolic process"/>
    <property type="evidence" value="ECO:0007669"/>
    <property type="project" value="TreeGrafter"/>
</dbReference>
<dbReference type="Gene3D" id="2.60.40.10">
    <property type="entry name" value="Immunoglobulins"/>
    <property type="match status" value="2"/>
</dbReference>
<dbReference type="Gene3D" id="3.20.20.80">
    <property type="entry name" value="Glycosidases"/>
    <property type="match status" value="1"/>
</dbReference>
<comment type="catalytic activity">
    <reaction evidence="1">
        <text>Hydrolysis of terminal, non-reducing beta-D-mannose residues in beta-D-mannosides.</text>
        <dbReference type="EC" id="3.2.1.25"/>
    </reaction>
</comment>
<dbReference type="Pfam" id="PF00703">
    <property type="entry name" value="Glyco_hydro_2"/>
    <property type="match status" value="1"/>
</dbReference>
<evidence type="ECO:0000313" key="9">
    <source>
        <dbReference type="EMBL" id="KAJ8612525.1"/>
    </source>
</evidence>
<keyword evidence="3" id="KW-0378">Hydrolase</keyword>
<dbReference type="AlphaFoldDB" id="A0AAD7XR49"/>
<gene>
    <name evidence="9" type="ORF">CTAYLR_003735</name>
</gene>
<evidence type="ECO:0000259" key="6">
    <source>
        <dbReference type="Pfam" id="PF00703"/>
    </source>
</evidence>
<dbReference type="Pfam" id="PF17753">
    <property type="entry name" value="Ig_mannosidase"/>
    <property type="match status" value="1"/>
</dbReference>
<keyword evidence="5" id="KW-0326">Glycosidase</keyword>
<dbReference type="GO" id="GO:0004567">
    <property type="term" value="F:beta-mannosidase activity"/>
    <property type="evidence" value="ECO:0007669"/>
    <property type="project" value="UniProtKB-EC"/>
</dbReference>